<evidence type="ECO:0000256" key="2">
    <source>
        <dbReference type="ARBA" id="ARBA00012528"/>
    </source>
</evidence>
<dbReference type="Gene3D" id="3.30.450.20">
    <property type="entry name" value="PAS domain"/>
    <property type="match status" value="2"/>
</dbReference>
<feature type="domain" description="GGDEF" evidence="9">
    <location>
        <begin position="380"/>
        <end position="517"/>
    </location>
</feature>
<dbReference type="Pfam" id="PF02743">
    <property type="entry name" value="dCache_1"/>
    <property type="match status" value="1"/>
</dbReference>
<evidence type="ECO:0000256" key="4">
    <source>
        <dbReference type="ARBA" id="ARBA00022692"/>
    </source>
</evidence>
<dbReference type="RefSeq" id="WP_186881383.1">
    <property type="nucleotide sequence ID" value="NZ_JACOGG010000010.1"/>
</dbReference>
<keyword evidence="5 8" id="KW-1133">Transmembrane helix</keyword>
<evidence type="ECO:0000256" key="3">
    <source>
        <dbReference type="ARBA" id="ARBA00022475"/>
    </source>
</evidence>
<dbReference type="PROSITE" id="PS50887">
    <property type="entry name" value="GGDEF"/>
    <property type="match status" value="1"/>
</dbReference>
<sequence>MFSKYKLEQFSPSQSSKGGVIRLTLFFIFIVCITILMLDGWRSWSSREIQLREAEVSTANMARAISQHADDTIKSADIAITGIVERVEHDGLGSASLRRLHDVLVRETKELPQLKGLFVFDSKGNWLVNSLSNAPTNINNADRDYFIFHQHHISNEPYIGIPVRSRSSGVWIITVSRRINNADGSFGGVALATLDVNYFNQFYDKFNIGKKGAIVLVLNQGILLTRRPLLADSIGKSMQGTTVLKASTEKQNGTFVVKSAQDGVVRINGFQRLDKYPLFVSAALAKEEVLEEWLKDVYSHAATVAILILALASFGFYLIKQMKLRLNAEAEILKGQAAMAALNRTLERLSLQDGLTELANRRNFDMTLKEEFARAIRNSSSLALVMIDVDHFKQYNDLYGHAEGDECLKKISAAIQSCPRRAGDLVARFGGEELAVILPVTDLNGGVEVAEKLRLSVQQLGILHAGNESGVVTISAGVEAMIPVKDLNNPIELIEAADKALYKAKHSGRDKVCTITTIV</sequence>
<keyword evidence="6 8" id="KW-0472">Membrane</keyword>
<evidence type="ECO:0000256" key="8">
    <source>
        <dbReference type="SAM" id="Phobius"/>
    </source>
</evidence>
<comment type="catalytic activity">
    <reaction evidence="7">
        <text>2 GTP = 3',3'-c-di-GMP + 2 diphosphate</text>
        <dbReference type="Rhea" id="RHEA:24898"/>
        <dbReference type="ChEBI" id="CHEBI:33019"/>
        <dbReference type="ChEBI" id="CHEBI:37565"/>
        <dbReference type="ChEBI" id="CHEBI:58805"/>
        <dbReference type="EC" id="2.7.7.65"/>
    </reaction>
</comment>
<dbReference type="Proteomes" id="UP000612361">
    <property type="component" value="Unassembled WGS sequence"/>
</dbReference>
<evidence type="ECO:0000256" key="6">
    <source>
        <dbReference type="ARBA" id="ARBA00023136"/>
    </source>
</evidence>
<keyword evidence="3" id="KW-1003">Cell membrane</keyword>
<evidence type="ECO:0000256" key="1">
    <source>
        <dbReference type="ARBA" id="ARBA00004651"/>
    </source>
</evidence>
<dbReference type="CDD" id="cd12915">
    <property type="entry name" value="PDC2_DGC_like"/>
    <property type="match status" value="1"/>
</dbReference>
<dbReference type="InterPro" id="IPR000160">
    <property type="entry name" value="GGDEF_dom"/>
</dbReference>
<evidence type="ECO:0000256" key="5">
    <source>
        <dbReference type="ARBA" id="ARBA00022989"/>
    </source>
</evidence>
<dbReference type="CDD" id="cd01949">
    <property type="entry name" value="GGDEF"/>
    <property type="match status" value="1"/>
</dbReference>
<dbReference type="PANTHER" id="PTHR45138">
    <property type="entry name" value="REGULATORY COMPONENTS OF SENSORY TRANSDUCTION SYSTEM"/>
    <property type="match status" value="1"/>
</dbReference>
<proteinExistence type="predicted"/>
<dbReference type="CDD" id="cd12914">
    <property type="entry name" value="PDC1_DGC_like"/>
    <property type="match status" value="1"/>
</dbReference>
<protein>
    <recommendedName>
        <fullName evidence="2">diguanylate cyclase</fullName>
        <ecNumber evidence="2">2.7.7.65</ecNumber>
    </recommendedName>
</protein>
<dbReference type="SMART" id="SM00267">
    <property type="entry name" value="GGDEF"/>
    <property type="match status" value="1"/>
</dbReference>
<gene>
    <name evidence="10" type="ORF">H8K47_10615</name>
</gene>
<dbReference type="EMBL" id="JACOGG010000010">
    <property type="protein sequence ID" value="MBC3935812.1"/>
    <property type="molecule type" value="Genomic_DNA"/>
</dbReference>
<organism evidence="10 11">
    <name type="scientific">Undibacterium rugosum</name>
    <dbReference type="NCBI Taxonomy" id="2762291"/>
    <lineage>
        <taxon>Bacteria</taxon>
        <taxon>Pseudomonadati</taxon>
        <taxon>Pseudomonadota</taxon>
        <taxon>Betaproteobacteria</taxon>
        <taxon>Burkholderiales</taxon>
        <taxon>Oxalobacteraceae</taxon>
        <taxon>Undibacterium</taxon>
    </lineage>
</organism>
<dbReference type="NCBIfam" id="TIGR00254">
    <property type="entry name" value="GGDEF"/>
    <property type="match status" value="1"/>
</dbReference>
<name>A0A923KVW1_9BURK</name>
<comment type="subcellular location">
    <subcellularLocation>
        <location evidence="1">Cell membrane</location>
        <topology evidence="1">Multi-pass membrane protein</topology>
    </subcellularLocation>
</comment>
<accession>A0A923KVW1</accession>
<reference evidence="10" key="1">
    <citation type="submission" date="2020-08" db="EMBL/GenBank/DDBJ databases">
        <title>Novel species isolated from subtropical streams in China.</title>
        <authorList>
            <person name="Lu H."/>
        </authorList>
    </citation>
    <scope>NUCLEOTIDE SEQUENCE</scope>
    <source>
        <strain evidence="10">CY7W</strain>
    </source>
</reference>
<dbReference type="InterPro" id="IPR029787">
    <property type="entry name" value="Nucleotide_cyclase"/>
</dbReference>
<dbReference type="GO" id="GO:0005886">
    <property type="term" value="C:plasma membrane"/>
    <property type="evidence" value="ECO:0007669"/>
    <property type="project" value="UniProtKB-SubCell"/>
</dbReference>
<dbReference type="AlphaFoldDB" id="A0A923KVW1"/>
<evidence type="ECO:0000313" key="11">
    <source>
        <dbReference type="Proteomes" id="UP000612361"/>
    </source>
</evidence>
<dbReference type="PANTHER" id="PTHR45138:SF9">
    <property type="entry name" value="DIGUANYLATE CYCLASE DGCM-RELATED"/>
    <property type="match status" value="1"/>
</dbReference>
<dbReference type="GO" id="GO:0052621">
    <property type="term" value="F:diguanylate cyclase activity"/>
    <property type="evidence" value="ECO:0007669"/>
    <property type="project" value="UniProtKB-EC"/>
</dbReference>
<dbReference type="InterPro" id="IPR050469">
    <property type="entry name" value="Diguanylate_Cyclase"/>
</dbReference>
<dbReference type="FunFam" id="3.30.70.270:FF:000001">
    <property type="entry name" value="Diguanylate cyclase domain protein"/>
    <property type="match status" value="1"/>
</dbReference>
<dbReference type="SUPFAM" id="SSF55073">
    <property type="entry name" value="Nucleotide cyclase"/>
    <property type="match status" value="1"/>
</dbReference>
<keyword evidence="11" id="KW-1185">Reference proteome</keyword>
<dbReference type="Pfam" id="PF00990">
    <property type="entry name" value="GGDEF"/>
    <property type="match status" value="1"/>
</dbReference>
<dbReference type="Gene3D" id="3.30.70.270">
    <property type="match status" value="1"/>
</dbReference>
<evidence type="ECO:0000313" key="10">
    <source>
        <dbReference type="EMBL" id="MBC3935812.1"/>
    </source>
</evidence>
<dbReference type="EC" id="2.7.7.65" evidence="2"/>
<feature type="transmembrane region" description="Helical" evidence="8">
    <location>
        <begin position="297"/>
        <end position="319"/>
    </location>
</feature>
<dbReference type="GO" id="GO:0043709">
    <property type="term" value="P:cell adhesion involved in single-species biofilm formation"/>
    <property type="evidence" value="ECO:0007669"/>
    <property type="project" value="TreeGrafter"/>
</dbReference>
<comment type="caution">
    <text evidence="10">The sequence shown here is derived from an EMBL/GenBank/DDBJ whole genome shotgun (WGS) entry which is preliminary data.</text>
</comment>
<dbReference type="GO" id="GO:1902201">
    <property type="term" value="P:negative regulation of bacterial-type flagellum-dependent cell motility"/>
    <property type="evidence" value="ECO:0007669"/>
    <property type="project" value="TreeGrafter"/>
</dbReference>
<evidence type="ECO:0000259" key="9">
    <source>
        <dbReference type="PROSITE" id="PS50887"/>
    </source>
</evidence>
<keyword evidence="4 8" id="KW-0812">Transmembrane</keyword>
<evidence type="ECO:0000256" key="7">
    <source>
        <dbReference type="ARBA" id="ARBA00034247"/>
    </source>
</evidence>
<feature type="transmembrane region" description="Helical" evidence="8">
    <location>
        <begin position="20"/>
        <end position="41"/>
    </location>
</feature>
<dbReference type="InterPro" id="IPR043128">
    <property type="entry name" value="Rev_trsase/Diguanyl_cyclase"/>
</dbReference>
<dbReference type="InterPro" id="IPR033479">
    <property type="entry name" value="dCache_1"/>
</dbReference>